<keyword evidence="1" id="KW-0812">Transmembrane</keyword>
<keyword evidence="1" id="KW-1133">Transmembrane helix</keyword>
<name>A0A2H0WZE4_9BACT</name>
<feature type="transmembrane region" description="Helical" evidence="1">
    <location>
        <begin position="72"/>
        <end position="96"/>
    </location>
</feature>
<dbReference type="GO" id="GO:0004190">
    <property type="term" value="F:aspartic-type endopeptidase activity"/>
    <property type="evidence" value="ECO:0007669"/>
    <property type="project" value="TreeGrafter"/>
</dbReference>
<organism evidence="3 4">
    <name type="scientific">Candidatus Collierbacteria bacterium CG09_land_8_20_14_0_10_46_12</name>
    <dbReference type="NCBI Taxonomy" id="1974533"/>
    <lineage>
        <taxon>Bacteria</taxon>
        <taxon>Candidatus Collieribacteriota</taxon>
    </lineage>
</organism>
<evidence type="ECO:0000259" key="2">
    <source>
        <dbReference type="Pfam" id="PF06750"/>
    </source>
</evidence>
<dbReference type="PANTHER" id="PTHR30487:SF0">
    <property type="entry name" value="PREPILIN LEADER PEPTIDASE_N-METHYLTRANSFERASE-RELATED"/>
    <property type="match status" value="1"/>
</dbReference>
<comment type="caution">
    <text evidence="3">The sequence shown here is derived from an EMBL/GenBank/DDBJ whole genome shotgun (WGS) entry which is preliminary data.</text>
</comment>
<reference evidence="4" key="1">
    <citation type="submission" date="2017-09" db="EMBL/GenBank/DDBJ databases">
        <title>Depth-based differentiation of microbial function through sediment-hosted aquifers and enrichment of novel symbionts in the deep terrestrial subsurface.</title>
        <authorList>
            <person name="Probst A.J."/>
            <person name="Ladd B."/>
            <person name="Jarett J.K."/>
            <person name="Geller-Mcgrath D.E."/>
            <person name="Sieber C.M.K."/>
            <person name="Emerson J.B."/>
            <person name="Anantharaman K."/>
            <person name="Thomas B.C."/>
            <person name="Malmstrom R."/>
            <person name="Stieglmeier M."/>
            <person name="Klingl A."/>
            <person name="Woyke T."/>
            <person name="Ryan C.M."/>
            <person name="Banfield J.F."/>
        </authorList>
    </citation>
    <scope>NUCLEOTIDE SEQUENCE [LARGE SCALE GENOMIC DNA]</scope>
</reference>
<dbReference type="InterPro" id="IPR050882">
    <property type="entry name" value="Prepilin_peptidase/N-MTase"/>
</dbReference>
<dbReference type="AlphaFoldDB" id="A0A2H0WZE4"/>
<gene>
    <name evidence="3" type="ORF">COT54_01520</name>
</gene>
<proteinExistence type="predicted"/>
<evidence type="ECO:0000256" key="1">
    <source>
        <dbReference type="SAM" id="Phobius"/>
    </source>
</evidence>
<feature type="transmembrane region" description="Helical" evidence="1">
    <location>
        <begin position="44"/>
        <end position="60"/>
    </location>
</feature>
<keyword evidence="1" id="KW-0472">Membrane</keyword>
<feature type="domain" description="Prepilin peptidase A24 N-terminal" evidence="2">
    <location>
        <begin position="10"/>
        <end position="87"/>
    </location>
</feature>
<feature type="non-terminal residue" evidence="3">
    <location>
        <position position="236"/>
    </location>
</feature>
<feature type="transmembrane region" description="Helical" evidence="1">
    <location>
        <begin position="161"/>
        <end position="179"/>
    </location>
</feature>
<dbReference type="InterPro" id="IPR010627">
    <property type="entry name" value="Prepilin_pept_A24_N"/>
</dbReference>
<feature type="transmembrane region" description="Helical" evidence="1">
    <location>
        <begin position="108"/>
        <end position="128"/>
    </location>
</feature>
<dbReference type="GO" id="GO:0005886">
    <property type="term" value="C:plasma membrane"/>
    <property type="evidence" value="ECO:0007669"/>
    <property type="project" value="TreeGrafter"/>
</dbReference>
<feature type="transmembrane region" description="Helical" evidence="1">
    <location>
        <begin position="210"/>
        <end position="230"/>
    </location>
</feature>
<dbReference type="Pfam" id="PF06750">
    <property type="entry name" value="A24_N_bact"/>
    <property type="match status" value="1"/>
</dbReference>
<evidence type="ECO:0000313" key="4">
    <source>
        <dbReference type="Proteomes" id="UP000229574"/>
    </source>
</evidence>
<feature type="transmembrane region" description="Helical" evidence="1">
    <location>
        <begin position="135"/>
        <end position="155"/>
    </location>
</feature>
<dbReference type="EMBL" id="PEYY01000067">
    <property type="protein sequence ID" value="PIS18024.1"/>
    <property type="molecule type" value="Genomic_DNA"/>
</dbReference>
<evidence type="ECO:0000313" key="3">
    <source>
        <dbReference type="EMBL" id="PIS18024.1"/>
    </source>
</evidence>
<dbReference type="GO" id="GO:0006465">
    <property type="term" value="P:signal peptide processing"/>
    <property type="evidence" value="ECO:0007669"/>
    <property type="project" value="TreeGrafter"/>
</dbReference>
<dbReference type="Proteomes" id="UP000229574">
    <property type="component" value="Unassembled WGS sequence"/>
</dbReference>
<sequence length="236" mass="26794">MMYFILTFFLGASVGSFVNVLIDRTMRNEDWVRGRSHCDHCKKTLAWYDMVPIVSYFIYLGKSRCCGRPLSFRYPIVEIIVGLLFTWWLGVGFVFFQLVKAPLIVIQPLFWLLIGIILTILAMADLFYGVVIMPIVWVGMGLTMIYRLVLLYYGVFQGIDLVNSLILATVFFGFFWSLWKVTKGRGMAEGDMYVAGLMGLLLGWPSGVVAMMGSFVLGAIVGVFLIVTRLRTRKQT</sequence>
<dbReference type="PANTHER" id="PTHR30487">
    <property type="entry name" value="TYPE 4 PREPILIN-LIKE PROTEINS LEADER PEPTIDE-PROCESSING ENZYME"/>
    <property type="match status" value="1"/>
</dbReference>
<protein>
    <recommendedName>
        <fullName evidence="2">Prepilin peptidase A24 N-terminal domain-containing protein</fullName>
    </recommendedName>
</protein>
<accession>A0A2H0WZE4</accession>